<evidence type="ECO:0000313" key="1">
    <source>
        <dbReference type="EMBL" id="EJD33438.1"/>
    </source>
</evidence>
<dbReference type="AlphaFoldDB" id="J0LAL8"/>
<dbReference type="InParanoid" id="J0LAL8"/>
<evidence type="ECO:0000313" key="2">
    <source>
        <dbReference type="Proteomes" id="UP000006514"/>
    </source>
</evidence>
<dbReference type="KEGG" id="adl:AURDEDRAFT_40184"/>
<dbReference type="Proteomes" id="UP000006514">
    <property type="component" value="Unassembled WGS sequence"/>
</dbReference>
<feature type="non-terminal residue" evidence="1">
    <location>
        <position position="187"/>
    </location>
</feature>
<organism evidence="1 2">
    <name type="scientific">Auricularia subglabra (strain TFB-10046 / SS5)</name>
    <name type="common">White-rot fungus</name>
    <name type="synonym">Auricularia delicata (strain TFB10046)</name>
    <dbReference type="NCBI Taxonomy" id="717982"/>
    <lineage>
        <taxon>Eukaryota</taxon>
        <taxon>Fungi</taxon>
        <taxon>Dikarya</taxon>
        <taxon>Basidiomycota</taxon>
        <taxon>Agaricomycotina</taxon>
        <taxon>Agaricomycetes</taxon>
        <taxon>Auriculariales</taxon>
        <taxon>Auriculariaceae</taxon>
        <taxon>Auricularia</taxon>
    </lineage>
</organism>
<gene>
    <name evidence="1" type="ORF">AURDEDRAFT_40184</name>
</gene>
<accession>J0LAL8</accession>
<dbReference type="OrthoDB" id="3269001at2759"/>
<name>J0LAL8_AURST</name>
<reference evidence="2" key="1">
    <citation type="journal article" date="2012" name="Science">
        <title>The Paleozoic origin of enzymatic lignin decomposition reconstructed from 31 fungal genomes.</title>
        <authorList>
            <person name="Floudas D."/>
            <person name="Binder M."/>
            <person name="Riley R."/>
            <person name="Barry K."/>
            <person name="Blanchette R.A."/>
            <person name="Henrissat B."/>
            <person name="Martinez A.T."/>
            <person name="Otillar R."/>
            <person name="Spatafora J.W."/>
            <person name="Yadav J.S."/>
            <person name="Aerts A."/>
            <person name="Benoit I."/>
            <person name="Boyd A."/>
            <person name="Carlson A."/>
            <person name="Copeland A."/>
            <person name="Coutinho P.M."/>
            <person name="de Vries R.P."/>
            <person name="Ferreira P."/>
            <person name="Findley K."/>
            <person name="Foster B."/>
            <person name="Gaskell J."/>
            <person name="Glotzer D."/>
            <person name="Gorecki P."/>
            <person name="Heitman J."/>
            <person name="Hesse C."/>
            <person name="Hori C."/>
            <person name="Igarashi K."/>
            <person name="Jurgens J.A."/>
            <person name="Kallen N."/>
            <person name="Kersten P."/>
            <person name="Kohler A."/>
            <person name="Kuees U."/>
            <person name="Kumar T.K.A."/>
            <person name="Kuo A."/>
            <person name="LaButti K."/>
            <person name="Larrondo L.F."/>
            <person name="Lindquist E."/>
            <person name="Ling A."/>
            <person name="Lombard V."/>
            <person name="Lucas S."/>
            <person name="Lundell T."/>
            <person name="Martin R."/>
            <person name="McLaughlin D.J."/>
            <person name="Morgenstern I."/>
            <person name="Morin E."/>
            <person name="Murat C."/>
            <person name="Nagy L.G."/>
            <person name="Nolan M."/>
            <person name="Ohm R.A."/>
            <person name="Patyshakuliyeva A."/>
            <person name="Rokas A."/>
            <person name="Ruiz-Duenas F.J."/>
            <person name="Sabat G."/>
            <person name="Salamov A."/>
            <person name="Samejima M."/>
            <person name="Schmutz J."/>
            <person name="Slot J.C."/>
            <person name="St John F."/>
            <person name="Stenlid J."/>
            <person name="Sun H."/>
            <person name="Sun S."/>
            <person name="Syed K."/>
            <person name="Tsang A."/>
            <person name="Wiebenga A."/>
            <person name="Young D."/>
            <person name="Pisabarro A."/>
            <person name="Eastwood D.C."/>
            <person name="Martin F."/>
            <person name="Cullen D."/>
            <person name="Grigoriev I.V."/>
            <person name="Hibbett D.S."/>
        </authorList>
    </citation>
    <scope>NUCLEOTIDE SEQUENCE [LARGE SCALE GENOMIC DNA]</scope>
    <source>
        <strain evidence="2">TFB10046</strain>
    </source>
</reference>
<keyword evidence="2" id="KW-1185">Reference proteome</keyword>
<sequence length="187" mass="21560">CQNLPLEVRCRPENICLVGIIPGRTKPLGYAINRFLKPFVDEFVTLYKTGVWYNRTVLHPAGRLVWAAIGPVVCDLDAARGVAGLGSVKHRLFCSVCDATSDQMASFTKEFAPRFGGWQSGFAHWTNAMKEWLRAESHEDQAKHFKKHGIRWTELARLPYWNPFRWLVIDPMHNLFLGLLRRHLRFI</sequence>
<dbReference type="EMBL" id="JH688231">
    <property type="protein sequence ID" value="EJD33438.1"/>
    <property type="molecule type" value="Genomic_DNA"/>
</dbReference>
<dbReference type="OMA" id="HYRMENI"/>
<proteinExistence type="predicted"/>
<feature type="non-terminal residue" evidence="1">
    <location>
        <position position="1"/>
    </location>
</feature>
<protein>
    <submittedName>
        <fullName evidence="1">Uncharacterized protein</fullName>
    </submittedName>
</protein>
<dbReference type="eggNOG" id="ENOG502RUZF">
    <property type="taxonomic scope" value="Eukaryota"/>
</dbReference>